<dbReference type="AlphaFoldDB" id="A0A9D4EPG3"/>
<accession>A0A9D4EPG3</accession>
<protein>
    <submittedName>
        <fullName evidence="1">Uncharacterized protein</fullName>
    </submittedName>
</protein>
<evidence type="ECO:0000313" key="2">
    <source>
        <dbReference type="Proteomes" id="UP000828390"/>
    </source>
</evidence>
<dbReference type="InterPro" id="IPR013083">
    <property type="entry name" value="Znf_RING/FYVE/PHD"/>
</dbReference>
<keyword evidence="2" id="KW-1185">Reference proteome</keyword>
<reference evidence="1" key="2">
    <citation type="submission" date="2020-11" db="EMBL/GenBank/DDBJ databases">
        <authorList>
            <person name="McCartney M.A."/>
            <person name="Auch B."/>
            <person name="Kono T."/>
            <person name="Mallez S."/>
            <person name="Becker A."/>
            <person name="Gohl D.M."/>
            <person name="Silverstein K.A.T."/>
            <person name="Koren S."/>
            <person name="Bechman K.B."/>
            <person name="Herman A."/>
            <person name="Abrahante J.E."/>
            <person name="Garbe J."/>
        </authorList>
    </citation>
    <scope>NUCLEOTIDE SEQUENCE</scope>
    <source>
        <strain evidence="1">Duluth1</strain>
        <tissue evidence="1">Whole animal</tissue>
    </source>
</reference>
<reference evidence="1" key="1">
    <citation type="journal article" date="2019" name="bioRxiv">
        <title>The Genome of the Zebra Mussel, Dreissena polymorpha: A Resource for Invasive Species Research.</title>
        <authorList>
            <person name="McCartney M.A."/>
            <person name="Auch B."/>
            <person name="Kono T."/>
            <person name="Mallez S."/>
            <person name="Zhang Y."/>
            <person name="Obille A."/>
            <person name="Becker A."/>
            <person name="Abrahante J.E."/>
            <person name="Garbe J."/>
            <person name="Badalamenti J.P."/>
            <person name="Herman A."/>
            <person name="Mangelson H."/>
            <person name="Liachko I."/>
            <person name="Sullivan S."/>
            <person name="Sone E.D."/>
            <person name="Koren S."/>
            <person name="Silverstein K.A.T."/>
            <person name="Beckman K.B."/>
            <person name="Gohl D.M."/>
        </authorList>
    </citation>
    <scope>NUCLEOTIDE SEQUENCE</scope>
    <source>
        <strain evidence="1">Duluth1</strain>
        <tissue evidence="1">Whole animal</tissue>
    </source>
</reference>
<dbReference type="Proteomes" id="UP000828390">
    <property type="component" value="Unassembled WGS sequence"/>
</dbReference>
<gene>
    <name evidence="1" type="ORF">DPMN_159597</name>
</gene>
<evidence type="ECO:0000313" key="1">
    <source>
        <dbReference type="EMBL" id="KAH3781695.1"/>
    </source>
</evidence>
<sequence length="108" mass="12090">MNCVLNYAIANISSALSALIYSKFSVTKLQCDETSVNLTKTYLAIECDSCRPWIHTSCAVVSSEDYMIVQATNCTWSCPKCDSDKISSSFSSVLSELENRNQFLKFYL</sequence>
<comment type="caution">
    <text evidence="1">The sequence shown here is derived from an EMBL/GenBank/DDBJ whole genome shotgun (WGS) entry which is preliminary data.</text>
</comment>
<name>A0A9D4EPG3_DREPO</name>
<organism evidence="1 2">
    <name type="scientific">Dreissena polymorpha</name>
    <name type="common">Zebra mussel</name>
    <name type="synonym">Mytilus polymorpha</name>
    <dbReference type="NCBI Taxonomy" id="45954"/>
    <lineage>
        <taxon>Eukaryota</taxon>
        <taxon>Metazoa</taxon>
        <taxon>Spiralia</taxon>
        <taxon>Lophotrochozoa</taxon>
        <taxon>Mollusca</taxon>
        <taxon>Bivalvia</taxon>
        <taxon>Autobranchia</taxon>
        <taxon>Heteroconchia</taxon>
        <taxon>Euheterodonta</taxon>
        <taxon>Imparidentia</taxon>
        <taxon>Neoheterodontei</taxon>
        <taxon>Myida</taxon>
        <taxon>Dreissenoidea</taxon>
        <taxon>Dreissenidae</taxon>
        <taxon>Dreissena</taxon>
    </lineage>
</organism>
<dbReference type="InterPro" id="IPR011011">
    <property type="entry name" value="Znf_FYVE_PHD"/>
</dbReference>
<dbReference type="EMBL" id="JAIWYP010000008">
    <property type="protein sequence ID" value="KAH3781695.1"/>
    <property type="molecule type" value="Genomic_DNA"/>
</dbReference>
<dbReference type="Gene3D" id="3.30.40.10">
    <property type="entry name" value="Zinc/RING finger domain, C3HC4 (zinc finger)"/>
    <property type="match status" value="1"/>
</dbReference>
<dbReference type="SUPFAM" id="SSF57903">
    <property type="entry name" value="FYVE/PHD zinc finger"/>
    <property type="match status" value="1"/>
</dbReference>
<proteinExistence type="predicted"/>